<dbReference type="GO" id="GO:0016791">
    <property type="term" value="F:phosphatase activity"/>
    <property type="evidence" value="ECO:0007669"/>
    <property type="project" value="TreeGrafter"/>
</dbReference>
<dbReference type="Proteomes" id="UP000182190">
    <property type="component" value="Unassembled WGS sequence"/>
</dbReference>
<dbReference type="InterPro" id="IPR001932">
    <property type="entry name" value="PPM-type_phosphatase-like_dom"/>
</dbReference>
<dbReference type="Pfam" id="PF00672">
    <property type="entry name" value="HAMP"/>
    <property type="match status" value="1"/>
</dbReference>
<evidence type="ECO:0000256" key="1">
    <source>
        <dbReference type="ARBA" id="ARBA00022801"/>
    </source>
</evidence>
<accession>A0A7Z9BIV1</accession>
<feature type="transmembrane region" description="Helical" evidence="2">
    <location>
        <begin position="326"/>
        <end position="347"/>
    </location>
</feature>
<dbReference type="PANTHER" id="PTHR43156:SF2">
    <property type="entry name" value="STAGE II SPORULATION PROTEIN E"/>
    <property type="match status" value="1"/>
</dbReference>
<evidence type="ECO:0000259" key="3">
    <source>
        <dbReference type="PROSITE" id="PS50885"/>
    </source>
</evidence>
<dbReference type="InterPro" id="IPR003660">
    <property type="entry name" value="HAMP_dom"/>
</dbReference>
<evidence type="ECO:0000313" key="5">
    <source>
        <dbReference type="Proteomes" id="UP000182190"/>
    </source>
</evidence>
<name>A0A7Z9BIV1_9CYAN</name>
<dbReference type="CDD" id="cd06225">
    <property type="entry name" value="HAMP"/>
    <property type="match status" value="1"/>
</dbReference>
<dbReference type="PROSITE" id="PS50885">
    <property type="entry name" value="HAMP"/>
    <property type="match status" value="1"/>
</dbReference>
<dbReference type="InterPro" id="IPR052016">
    <property type="entry name" value="Bact_Sigma-Reg"/>
</dbReference>
<sequence length="674" mass="77562">MKMINFCQPAITLINKLKYPQKFILISFIFIIPLSLMMYLLISEVQTRIDFAAHEKLGNAYLRPLRQIYPKVYQAQLLMANPNFSPEDKIKLEKIKVEIQEQIKILDEIDQKTGEILSTTALFQEVKDSWRTLKDNHKIWSLQTQKVYYYIILDQINQLRFQVGDESNLILDPDLDTYYLMDATLLKLPEISKILADIRLISQEISQRQQQEITPQEYWEITTISGLLNDYNEKLKRTFEVSFTHDSMGNLRPKLTQDLNLLTDNIKNLNDGLSEVIRTGDTTQMQKYFIEAETNIEQTWILWDKTIDELDVLLRHRIDGFLHRQIFLSILVLITLLVVIYLFIGFYRSVMQTVHILSIASQKMIAGDMNETLHLENQDELAEVAKSFNNMAFALVKANQEITSLNQQLTSENIRMSAELQVTRQLQKMILPNEGELSEIVHLDIAGYMEPADEVGGDYYDVLQHSNGMVKIGIGDVTGHGLESGVLMLMVQTAVRTLITCNETDPIIFLTTLNRVIYENVQRMKSDKNLTFSLIDYYNGFLSICGQHEELILVRSQLDCNPKSDPECYPFVETIDTIDLGFPIGLEADITDFIGSINIKLNPGDGAVLYTDGITEAENNQGQFYSLERLCEIVKKHWHLTASEIRKAVIDDVRSHIGKHKVYDDITLIVLKQR</sequence>
<dbReference type="Gene3D" id="6.10.340.10">
    <property type="match status" value="1"/>
</dbReference>
<feature type="transmembrane region" description="Helical" evidence="2">
    <location>
        <begin position="23"/>
        <end position="42"/>
    </location>
</feature>
<dbReference type="GO" id="GO:0016020">
    <property type="term" value="C:membrane"/>
    <property type="evidence" value="ECO:0007669"/>
    <property type="project" value="InterPro"/>
</dbReference>
<evidence type="ECO:0000313" key="4">
    <source>
        <dbReference type="EMBL" id="VXD12511.1"/>
    </source>
</evidence>
<evidence type="ECO:0000256" key="2">
    <source>
        <dbReference type="SAM" id="Phobius"/>
    </source>
</evidence>
<dbReference type="PANTHER" id="PTHR43156">
    <property type="entry name" value="STAGE II SPORULATION PROTEIN E-RELATED"/>
    <property type="match status" value="1"/>
</dbReference>
<dbReference type="Gene3D" id="3.60.40.10">
    <property type="entry name" value="PPM-type phosphatase domain"/>
    <property type="match status" value="1"/>
</dbReference>
<protein>
    <submittedName>
        <fullName evidence="4">Protein serine/threonine phosphatase with extracellular sensor</fullName>
    </submittedName>
</protein>
<gene>
    <name evidence="4" type="ORF">PL9631_1060078</name>
</gene>
<dbReference type="GO" id="GO:0007165">
    <property type="term" value="P:signal transduction"/>
    <property type="evidence" value="ECO:0007669"/>
    <property type="project" value="InterPro"/>
</dbReference>
<reference evidence="4" key="1">
    <citation type="submission" date="2019-10" db="EMBL/GenBank/DDBJ databases">
        <authorList>
            <consortium name="Genoscope - CEA"/>
            <person name="William W."/>
        </authorList>
    </citation>
    <scope>NUCLEOTIDE SEQUENCE [LARGE SCALE GENOMIC DNA]</scope>
    <source>
        <strain evidence="4">BBR_PRJEB10994</strain>
    </source>
</reference>
<dbReference type="OrthoDB" id="9802500at2"/>
<keyword evidence="2" id="KW-0472">Membrane</keyword>
<keyword evidence="1" id="KW-0378">Hydrolase</keyword>
<dbReference type="EMBL" id="CZCS02000009">
    <property type="protein sequence ID" value="VXD12511.1"/>
    <property type="molecule type" value="Genomic_DNA"/>
</dbReference>
<keyword evidence="2" id="KW-0812">Transmembrane</keyword>
<dbReference type="InterPro" id="IPR036457">
    <property type="entry name" value="PPM-type-like_dom_sf"/>
</dbReference>
<dbReference type="AlphaFoldDB" id="A0A7Z9BIV1"/>
<comment type="caution">
    <text evidence="4">The sequence shown here is derived from an EMBL/GenBank/DDBJ whole genome shotgun (WGS) entry which is preliminary data.</text>
</comment>
<organism evidence="4 5">
    <name type="scientific">Planktothrix paucivesiculata PCC 9631</name>
    <dbReference type="NCBI Taxonomy" id="671071"/>
    <lineage>
        <taxon>Bacteria</taxon>
        <taxon>Bacillati</taxon>
        <taxon>Cyanobacteriota</taxon>
        <taxon>Cyanophyceae</taxon>
        <taxon>Oscillatoriophycideae</taxon>
        <taxon>Oscillatoriales</taxon>
        <taxon>Microcoleaceae</taxon>
        <taxon>Planktothrix</taxon>
    </lineage>
</organism>
<keyword evidence="5" id="KW-1185">Reference proteome</keyword>
<dbReference type="SMART" id="SM00331">
    <property type="entry name" value="PP2C_SIG"/>
    <property type="match status" value="1"/>
</dbReference>
<dbReference type="RefSeq" id="WP_156090657.1">
    <property type="nucleotide sequence ID" value="NZ_LR735026.1"/>
</dbReference>
<feature type="domain" description="HAMP" evidence="3">
    <location>
        <begin position="348"/>
        <end position="400"/>
    </location>
</feature>
<dbReference type="SMART" id="SM00304">
    <property type="entry name" value="HAMP"/>
    <property type="match status" value="1"/>
</dbReference>
<proteinExistence type="predicted"/>
<keyword evidence="2" id="KW-1133">Transmembrane helix</keyword>
<dbReference type="Pfam" id="PF07228">
    <property type="entry name" value="SpoIIE"/>
    <property type="match status" value="1"/>
</dbReference>